<evidence type="ECO:0000313" key="3">
    <source>
        <dbReference type="Proteomes" id="UP000577724"/>
    </source>
</evidence>
<accession>A0ABX2MSB3</accession>
<dbReference type="Pfam" id="PF00085">
    <property type="entry name" value="Thioredoxin"/>
    <property type="match status" value="1"/>
</dbReference>
<proteinExistence type="predicted"/>
<dbReference type="InterPro" id="IPR036249">
    <property type="entry name" value="Thioredoxin-like_sf"/>
</dbReference>
<protein>
    <submittedName>
        <fullName evidence="2">Thioredoxin family protein</fullName>
    </submittedName>
</protein>
<reference evidence="2 3" key="1">
    <citation type="submission" date="2020-05" db="EMBL/GenBank/DDBJ databases">
        <title>Genome Sequencing of Type Strains.</title>
        <authorList>
            <person name="Lemaire J.F."/>
            <person name="Inderbitzin P."/>
            <person name="Gregorio O.A."/>
            <person name="Collins S.B."/>
            <person name="Wespe N."/>
            <person name="Knight-Connoni V."/>
        </authorList>
    </citation>
    <scope>NUCLEOTIDE SEQUENCE [LARGE SCALE GENOMIC DNA]</scope>
    <source>
        <strain evidence="2 3">DSM 19942</strain>
    </source>
</reference>
<name>A0ABX2MSB3_9BACL</name>
<dbReference type="RefSeq" id="WP_175382989.1">
    <property type="nucleotide sequence ID" value="NZ_CBCRYD010000048.1"/>
</dbReference>
<comment type="caution">
    <text evidence="2">The sequence shown here is derived from an EMBL/GenBank/DDBJ whole genome shotgun (WGS) entry which is preliminary data.</text>
</comment>
<dbReference type="SUPFAM" id="SSF52833">
    <property type="entry name" value="Thioredoxin-like"/>
    <property type="match status" value="1"/>
</dbReference>
<evidence type="ECO:0000259" key="1">
    <source>
        <dbReference type="Pfam" id="PF00085"/>
    </source>
</evidence>
<gene>
    <name evidence="2" type="ORF">HP548_22880</name>
</gene>
<dbReference type="Gene3D" id="3.40.30.10">
    <property type="entry name" value="Glutaredoxin"/>
    <property type="match status" value="1"/>
</dbReference>
<dbReference type="Proteomes" id="UP000577724">
    <property type="component" value="Unassembled WGS sequence"/>
</dbReference>
<dbReference type="EMBL" id="JABMCC010000117">
    <property type="protein sequence ID" value="NUU56930.1"/>
    <property type="molecule type" value="Genomic_DNA"/>
</dbReference>
<sequence length="112" mass="13151">MNVQEITSIKEIDTFIQNNRMSMLYVSQENCNVCHAIYPKLKELVSQYPEIKLAHIDARKVKEVAGKFLIFTVPTIMLFQGQQEYLREDRFVQFAQLELGLQQLYNAMYPTD</sequence>
<evidence type="ECO:0000313" key="2">
    <source>
        <dbReference type="EMBL" id="NUU56930.1"/>
    </source>
</evidence>
<keyword evidence="3" id="KW-1185">Reference proteome</keyword>
<dbReference type="GeneID" id="97133595"/>
<organism evidence="2 3">
    <name type="scientific">Paenibacillus taichungensis</name>
    <dbReference type="NCBI Taxonomy" id="484184"/>
    <lineage>
        <taxon>Bacteria</taxon>
        <taxon>Bacillati</taxon>
        <taxon>Bacillota</taxon>
        <taxon>Bacilli</taxon>
        <taxon>Bacillales</taxon>
        <taxon>Paenibacillaceae</taxon>
        <taxon>Paenibacillus</taxon>
    </lineage>
</organism>
<dbReference type="InterPro" id="IPR013766">
    <property type="entry name" value="Thioredoxin_domain"/>
</dbReference>
<dbReference type="CDD" id="cd02947">
    <property type="entry name" value="TRX_family"/>
    <property type="match status" value="1"/>
</dbReference>
<feature type="domain" description="Thioredoxin" evidence="1">
    <location>
        <begin position="10"/>
        <end position="84"/>
    </location>
</feature>